<dbReference type="Proteomes" id="UP000632273">
    <property type="component" value="Unassembled WGS sequence"/>
</dbReference>
<evidence type="ECO:0000313" key="3">
    <source>
        <dbReference type="Proteomes" id="UP000632273"/>
    </source>
</evidence>
<dbReference type="PANTHER" id="PTHR36558">
    <property type="entry name" value="GLR1098 PROTEIN"/>
    <property type="match status" value="1"/>
</dbReference>
<dbReference type="InterPro" id="IPR008538">
    <property type="entry name" value="Uma2"/>
</dbReference>
<keyword evidence="3" id="KW-1185">Reference proteome</keyword>
<protein>
    <recommendedName>
        <fullName evidence="1">Putative restriction endonuclease domain-containing protein</fullName>
    </recommendedName>
</protein>
<dbReference type="PANTHER" id="PTHR36558:SF1">
    <property type="entry name" value="RESTRICTION ENDONUCLEASE DOMAIN-CONTAINING PROTEIN-RELATED"/>
    <property type="match status" value="1"/>
</dbReference>
<gene>
    <name evidence="2" type="ORF">GCM10011383_44430</name>
</gene>
<sequence length="198" mass="22763">MIPITDISQLDLTKSYTYADYLTWQLDEFVELVRGKIRRMSPAPRVAHQRISSRFVGRLYAYLLAHSCEVFHAPFDVRLTRATLNGESTITTVVQPDVCVVCDPTKLDEFGCLGAPDWIIEILSPKTAAYDTHEKLELYEENGVREYWIVLPGEKSVVVYTLEDSRYQLQDTYYTPGAIPSRTLPSFRIEWEEVFEGV</sequence>
<feature type="domain" description="Putative restriction endonuclease" evidence="1">
    <location>
        <begin position="20"/>
        <end position="189"/>
    </location>
</feature>
<proteinExistence type="predicted"/>
<dbReference type="Gene3D" id="3.90.1570.10">
    <property type="entry name" value="tt1808, chain A"/>
    <property type="match status" value="1"/>
</dbReference>
<dbReference type="SUPFAM" id="SSF52980">
    <property type="entry name" value="Restriction endonuclease-like"/>
    <property type="match status" value="1"/>
</dbReference>
<evidence type="ECO:0000313" key="2">
    <source>
        <dbReference type="EMBL" id="GGF27850.1"/>
    </source>
</evidence>
<dbReference type="InterPro" id="IPR011335">
    <property type="entry name" value="Restrct_endonuc-II-like"/>
</dbReference>
<organism evidence="2 3">
    <name type="scientific">Hymenobacter cavernae</name>
    <dbReference type="NCBI Taxonomy" id="2044852"/>
    <lineage>
        <taxon>Bacteria</taxon>
        <taxon>Pseudomonadati</taxon>
        <taxon>Bacteroidota</taxon>
        <taxon>Cytophagia</taxon>
        <taxon>Cytophagales</taxon>
        <taxon>Hymenobacteraceae</taxon>
        <taxon>Hymenobacter</taxon>
    </lineage>
</organism>
<reference evidence="3" key="1">
    <citation type="journal article" date="2019" name="Int. J. Syst. Evol. Microbiol.">
        <title>The Global Catalogue of Microorganisms (GCM) 10K type strain sequencing project: providing services to taxonomists for standard genome sequencing and annotation.</title>
        <authorList>
            <consortium name="The Broad Institute Genomics Platform"/>
            <consortium name="The Broad Institute Genome Sequencing Center for Infectious Disease"/>
            <person name="Wu L."/>
            <person name="Ma J."/>
        </authorList>
    </citation>
    <scope>NUCLEOTIDE SEQUENCE [LARGE SCALE GENOMIC DNA]</scope>
    <source>
        <strain evidence="3">CGMCC 1.15197</strain>
    </source>
</reference>
<evidence type="ECO:0000259" key="1">
    <source>
        <dbReference type="Pfam" id="PF05685"/>
    </source>
</evidence>
<dbReference type="RefSeq" id="WP_188816294.1">
    <property type="nucleotide sequence ID" value="NZ_BMHT01000012.1"/>
</dbReference>
<accession>A0ABQ1UVT9</accession>
<comment type="caution">
    <text evidence="2">The sequence shown here is derived from an EMBL/GenBank/DDBJ whole genome shotgun (WGS) entry which is preliminary data.</text>
</comment>
<name>A0ABQ1UVT9_9BACT</name>
<dbReference type="Pfam" id="PF05685">
    <property type="entry name" value="Uma2"/>
    <property type="match status" value="1"/>
</dbReference>
<dbReference type="EMBL" id="BMHT01000012">
    <property type="protein sequence ID" value="GGF27850.1"/>
    <property type="molecule type" value="Genomic_DNA"/>
</dbReference>
<dbReference type="CDD" id="cd06260">
    <property type="entry name" value="DUF820-like"/>
    <property type="match status" value="1"/>
</dbReference>
<dbReference type="InterPro" id="IPR012296">
    <property type="entry name" value="Nuclease_put_TT1808"/>
</dbReference>